<reference evidence="1 2" key="1">
    <citation type="journal article" date="2019" name="Sci. Rep.">
        <title>Orb-weaving spider Araneus ventricosus genome elucidates the spidroin gene catalogue.</title>
        <authorList>
            <person name="Kono N."/>
            <person name="Nakamura H."/>
            <person name="Ohtoshi R."/>
            <person name="Moran D.A.P."/>
            <person name="Shinohara A."/>
            <person name="Yoshida Y."/>
            <person name="Fujiwara M."/>
            <person name="Mori M."/>
            <person name="Tomita M."/>
            <person name="Arakawa K."/>
        </authorList>
    </citation>
    <scope>NUCLEOTIDE SEQUENCE [LARGE SCALE GENOMIC DNA]</scope>
</reference>
<name>A0A4Y2R259_ARAVE</name>
<evidence type="ECO:0000313" key="2">
    <source>
        <dbReference type="Proteomes" id="UP000499080"/>
    </source>
</evidence>
<organism evidence="1 2">
    <name type="scientific">Araneus ventricosus</name>
    <name type="common">Orbweaver spider</name>
    <name type="synonym">Epeira ventricosa</name>
    <dbReference type="NCBI Taxonomy" id="182803"/>
    <lineage>
        <taxon>Eukaryota</taxon>
        <taxon>Metazoa</taxon>
        <taxon>Ecdysozoa</taxon>
        <taxon>Arthropoda</taxon>
        <taxon>Chelicerata</taxon>
        <taxon>Arachnida</taxon>
        <taxon>Araneae</taxon>
        <taxon>Araneomorphae</taxon>
        <taxon>Entelegynae</taxon>
        <taxon>Araneoidea</taxon>
        <taxon>Araneidae</taxon>
        <taxon>Araneus</taxon>
    </lineage>
</organism>
<dbReference type="AlphaFoldDB" id="A0A4Y2R259"/>
<evidence type="ECO:0000313" key="1">
    <source>
        <dbReference type="EMBL" id="GBN69395.1"/>
    </source>
</evidence>
<dbReference type="Proteomes" id="UP000499080">
    <property type="component" value="Unassembled WGS sequence"/>
</dbReference>
<dbReference type="EMBL" id="BGPR01015474">
    <property type="protein sequence ID" value="GBN69395.1"/>
    <property type="molecule type" value="Genomic_DNA"/>
</dbReference>
<protein>
    <submittedName>
        <fullName evidence="1">Uncharacterized protein</fullName>
    </submittedName>
</protein>
<gene>
    <name evidence="1" type="ORF">AVEN_260030_1</name>
</gene>
<keyword evidence="2" id="KW-1185">Reference proteome</keyword>
<proteinExistence type="predicted"/>
<accession>A0A4Y2R259</accession>
<sequence length="110" mass="12613">MLLYGHSIFLRNTQRKFSRKRYVKHREILNANFQASGMLNIGNLPPTVDDSFHQPAGLLILEGHATPPHAGNRMQIAFPNRQVVSPKLSRILLTMWRKNKLKGSKTNKRP</sequence>
<comment type="caution">
    <text evidence="1">The sequence shown here is derived from an EMBL/GenBank/DDBJ whole genome shotgun (WGS) entry which is preliminary data.</text>
</comment>